<dbReference type="InterPro" id="IPR007305">
    <property type="entry name" value="Vesicle_transpt_Got1/SFT2"/>
</dbReference>
<evidence type="ECO:0000256" key="3">
    <source>
        <dbReference type="ARBA" id="ARBA00022448"/>
    </source>
</evidence>
<keyword evidence="7 9" id="KW-0472">Membrane</keyword>
<dbReference type="GO" id="GO:0016020">
    <property type="term" value="C:membrane"/>
    <property type="evidence" value="ECO:0007669"/>
    <property type="project" value="UniProtKB-SubCell"/>
</dbReference>
<evidence type="ECO:0000256" key="4">
    <source>
        <dbReference type="ARBA" id="ARBA00022692"/>
    </source>
</evidence>
<dbReference type="PANTHER" id="PTHR23137">
    <property type="entry name" value="VESICLE TRANSPORT PROTEIN-RELATED"/>
    <property type="match status" value="1"/>
</dbReference>
<dbReference type="AlphaFoldDB" id="A0A7J7K334"/>
<evidence type="ECO:0000256" key="5">
    <source>
        <dbReference type="ARBA" id="ARBA00022927"/>
    </source>
</evidence>
<proteinExistence type="inferred from homology"/>
<feature type="transmembrane region" description="Helical" evidence="9">
    <location>
        <begin position="40"/>
        <end position="62"/>
    </location>
</feature>
<dbReference type="PANTHER" id="PTHR23137:SF6">
    <property type="entry name" value="VESICLE TRANSPORT PROTEIN"/>
    <property type="match status" value="1"/>
</dbReference>
<feature type="transmembrane region" description="Helical" evidence="9">
    <location>
        <begin position="101"/>
        <end position="117"/>
    </location>
</feature>
<comment type="caution">
    <text evidence="10">The sequence shown here is derived from an EMBL/GenBank/DDBJ whole genome shotgun (WGS) entry which is preliminary data.</text>
</comment>
<evidence type="ECO:0000256" key="7">
    <source>
        <dbReference type="ARBA" id="ARBA00023136"/>
    </source>
</evidence>
<keyword evidence="6 9" id="KW-1133">Transmembrane helix</keyword>
<evidence type="ECO:0000256" key="2">
    <source>
        <dbReference type="ARBA" id="ARBA00004141"/>
    </source>
</evidence>
<feature type="transmembrane region" description="Helical" evidence="9">
    <location>
        <begin position="148"/>
        <end position="165"/>
    </location>
</feature>
<evidence type="ECO:0000256" key="6">
    <source>
        <dbReference type="ARBA" id="ARBA00022989"/>
    </source>
</evidence>
<keyword evidence="3 9" id="KW-0813">Transport</keyword>
<keyword evidence="5 9" id="KW-0653">Protein transport</keyword>
<dbReference type="GO" id="GO:0005737">
    <property type="term" value="C:cytoplasm"/>
    <property type="evidence" value="ECO:0007669"/>
    <property type="project" value="UniProtKB-ARBA"/>
</dbReference>
<comment type="function">
    <text evidence="1 9">May be involved in fusion of retrograde transport vesicles derived from an endocytic compartment with the Golgi complex.</text>
</comment>
<keyword evidence="11" id="KW-1185">Reference proteome</keyword>
<dbReference type="GO" id="GO:0016192">
    <property type="term" value="P:vesicle-mediated transport"/>
    <property type="evidence" value="ECO:0007669"/>
    <property type="project" value="InterPro"/>
</dbReference>
<keyword evidence="4 9" id="KW-0812">Transmembrane</keyword>
<evidence type="ECO:0000256" key="1">
    <source>
        <dbReference type="ARBA" id="ARBA00003566"/>
    </source>
</evidence>
<evidence type="ECO:0000256" key="8">
    <source>
        <dbReference type="ARBA" id="ARBA00025800"/>
    </source>
</evidence>
<dbReference type="OrthoDB" id="73614at2759"/>
<reference evidence="10" key="1">
    <citation type="submission" date="2020-06" db="EMBL/GenBank/DDBJ databases">
        <title>Draft genome of Bugula neritina, a colonial animal packing powerful symbionts and potential medicines.</title>
        <authorList>
            <person name="Rayko M."/>
        </authorList>
    </citation>
    <scope>NUCLEOTIDE SEQUENCE [LARGE SCALE GENOMIC DNA]</scope>
    <source>
        <strain evidence="10">Kwan_BN1</strain>
    </source>
</reference>
<feature type="transmembrane region" description="Helical" evidence="9">
    <location>
        <begin position="123"/>
        <end position="141"/>
    </location>
</feature>
<protein>
    <recommendedName>
        <fullName evidence="9">Vesicle transport protein</fullName>
    </recommendedName>
</protein>
<comment type="subcellular location">
    <subcellularLocation>
        <location evidence="2 9">Membrane</location>
        <topology evidence="2 9">Multi-pass membrane protein</topology>
    </subcellularLocation>
</comment>
<gene>
    <name evidence="10" type="ORF">EB796_008621</name>
</gene>
<feature type="transmembrane region" description="Helical" evidence="9">
    <location>
        <begin position="68"/>
        <end position="89"/>
    </location>
</feature>
<comment type="caution">
    <text evidence="9">Lacks conserved residue(s) required for the propagation of feature annotation.</text>
</comment>
<evidence type="ECO:0000313" key="11">
    <source>
        <dbReference type="Proteomes" id="UP000593567"/>
    </source>
</evidence>
<dbReference type="EMBL" id="VXIV02001458">
    <property type="protein sequence ID" value="KAF6033040.1"/>
    <property type="molecule type" value="Genomic_DNA"/>
</dbReference>
<evidence type="ECO:0000313" key="10">
    <source>
        <dbReference type="EMBL" id="KAF6033040.1"/>
    </source>
</evidence>
<accession>A0A7J7K334</accession>
<dbReference type="GO" id="GO:0012505">
    <property type="term" value="C:endomembrane system"/>
    <property type="evidence" value="ECO:0007669"/>
    <property type="project" value="UniProtKB-ARBA"/>
</dbReference>
<dbReference type="Pfam" id="PF04178">
    <property type="entry name" value="Got1"/>
    <property type="match status" value="1"/>
</dbReference>
<dbReference type="InterPro" id="IPR011691">
    <property type="entry name" value="Vesicle_transpt_SFT2"/>
</dbReference>
<sequence length="203" mass="22489">MGLTDKLRRSLNGQEEEDEDGIITSISNASTLSWSTRIKGFIICFVAGIILSILGSIFVFLANYIAFAVLYSVGTLTSLASTMFLMGPVNQLKKMFDPTRLIATIILLVCIVLTIIAAKPLEIPGLCIFFCILQFIALAWYSISYIPFARYSFIIFALCTILLIYLLNSVIIYNAPLLATIAQLLIFSMNGELDVSNRITYLT</sequence>
<name>A0A7J7K334_BUGNE</name>
<organism evidence="10 11">
    <name type="scientific">Bugula neritina</name>
    <name type="common">Brown bryozoan</name>
    <name type="synonym">Sertularia neritina</name>
    <dbReference type="NCBI Taxonomy" id="10212"/>
    <lineage>
        <taxon>Eukaryota</taxon>
        <taxon>Metazoa</taxon>
        <taxon>Spiralia</taxon>
        <taxon>Lophotrochozoa</taxon>
        <taxon>Bryozoa</taxon>
        <taxon>Gymnolaemata</taxon>
        <taxon>Cheilostomatida</taxon>
        <taxon>Flustrina</taxon>
        <taxon>Buguloidea</taxon>
        <taxon>Bugulidae</taxon>
        <taxon>Bugula</taxon>
    </lineage>
</organism>
<dbReference type="Proteomes" id="UP000593567">
    <property type="component" value="Unassembled WGS sequence"/>
</dbReference>
<dbReference type="GO" id="GO:0015031">
    <property type="term" value="P:protein transport"/>
    <property type="evidence" value="ECO:0007669"/>
    <property type="project" value="UniProtKB-KW"/>
</dbReference>
<evidence type="ECO:0000256" key="9">
    <source>
        <dbReference type="RuleBase" id="RU363111"/>
    </source>
</evidence>
<comment type="similarity">
    <text evidence="8 9">Belongs to the SFT2 family.</text>
</comment>